<dbReference type="RefSeq" id="WP_343995303.1">
    <property type="nucleotide sequence ID" value="NZ_BAAANB010000229.1"/>
</dbReference>
<sequence>MTSNLPSDTPRRSTTALARSMLAIGPHRGAHRVALRAGVSVLVPLLLLVLLGRVEWTAYAAFGAFTSLYGRNHSRAERAGMQAVAGGFLTLSVVLGVLVSLAPDSRWLVVPVGALLAAGGSLTSDAYGWHPPGPLFLVFGFAVCAMVPAGPGTVFVAAVVAASSAAFSLLVAHVGVLLEPRSWSPPVLPAPRFRDALAPHGAVAHLVRHVVALTVAGGVATALGWQHPYWAMVAAVVVLSGPDLLSRLARGIQRVVGTLLGLGVAAVILAWHPQGVVAVLAIVVLQVVTELFVGRNYAIALLFITPLALLMGQLVHPSPIEPLLRDRLLETVLGAVVGAVVLLVPYRSRRPATAEAVDGR</sequence>
<dbReference type="Proteomes" id="UP001501285">
    <property type="component" value="Unassembled WGS sequence"/>
</dbReference>
<comment type="subcellular location">
    <subcellularLocation>
        <location evidence="1">Membrane</location>
        <topology evidence="1">Multi-pass membrane protein</topology>
    </subcellularLocation>
</comment>
<proteinExistence type="predicted"/>
<dbReference type="Pfam" id="PF13515">
    <property type="entry name" value="FUSC_2"/>
    <property type="match status" value="1"/>
</dbReference>
<feature type="transmembrane region" description="Helical" evidence="5">
    <location>
        <begin position="297"/>
        <end position="316"/>
    </location>
</feature>
<evidence type="ECO:0000256" key="5">
    <source>
        <dbReference type="SAM" id="Phobius"/>
    </source>
</evidence>
<feature type="transmembrane region" description="Helical" evidence="5">
    <location>
        <begin position="202"/>
        <end position="223"/>
    </location>
</feature>
<keyword evidence="2 5" id="KW-0812">Transmembrane</keyword>
<gene>
    <name evidence="7" type="ORF">GCM10009740_40770</name>
</gene>
<keyword evidence="4 5" id="KW-0472">Membrane</keyword>
<name>A0ABN1ZXB5_9MICO</name>
<evidence type="ECO:0000256" key="3">
    <source>
        <dbReference type="ARBA" id="ARBA00022989"/>
    </source>
</evidence>
<feature type="transmembrane region" description="Helical" evidence="5">
    <location>
        <begin position="83"/>
        <end position="102"/>
    </location>
</feature>
<dbReference type="InterPro" id="IPR049453">
    <property type="entry name" value="Memb_transporter_dom"/>
</dbReference>
<keyword evidence="3 5" id="KW-1133">Transmembrane helix</keyword>
<feature type="transmembrane region" description="Helical" evidence="5">
    <location>
        <begin position="33"/>
        <end position="50"/>
    </location>
</feature>
<evidence type="ECO:0000259" key="6">
    <source>
        <dbReference type="Pfam" id="PF13515"/>
    </source>
</evidence>
<comment type="caution">
    <text evidence="7">The sequence shown here is derived from an EMBL/GenBank/DDBJ whole genome shotgun (WGS) entry which is preliminary data.</text>
</comment>
<reference evidence="7 8" key="1">
    <citation type="journal article" date="2019" name="Int. J. Syst. Evol. Microbiol.">
        <title>The Global Catalogue of Microorganisms (GCM) 10K type strain sequencing project: providing services to taxonomists for standard genome sequencing and annotation.</title>
        <authorList>
            <consortium name="The Broad Institute Genomics Platform"/>
            <consortium name="The Broad Institute Genome Sequencing Center for Infectious Disease"/>
            <person name="Wu L."/>
            <person name="Ma J."/>
        </authorList>
    </citation>
    <scope>NUCLEOTIDE SEQUENCE [LARGE SCALE GENOMIC DNA]</scope>
    <source>
        <strain evidence="7 8">JCM 14283</strain>
    </source>
</reference>
<protein>
    <submittedName>
        <fullName evidence="7">FUSC family protein</fullName>
    </submittedName>
</protein>
<dbReference type="EMBL" id="BAAANB010000229">
    <property type="protein sequence ID" value="GAA1506750.1"/>
    <property type="molecule type" value="Genomic_DNA"/>
</dbReference>
<evidence type="ECO:0000256" key="4">
    <source>
        <dbReference type="ARBA" id="ARBA00023136"/>
    </source>
</evidence>
<evidence type="ECO:0000313" key="7">
    <source>
        <dbReference type="EMBL" id="GAA1506750.1"/>
    </source>
</evidence>
<feature type="domain" description="Integral membrane bound transporter" evidence="6">
    <location>
        <begin position="216"/>
        <end position="341"/>
    </location>
</feature>
<evidence type="ECO:0000256" key="2">
    <source>
        <dbReference type="ARBA" id="ARBA00022692"/>
    </source>
</evidence>
<evidence type="ECO:0000256" key="1">
    <source>
        <dbReference type="ARBA" id="ARBA00004141"/>
    </source>
</evidence>
<evidence type="ECO:0000313" key="8">
    <source>
        <dbReference type="Proteomes" id="UP001501285"/>
    </source>
</evidence>
<feature type="transmembrane region" description="Helical" evidence="5">
    <location>
        <begin position="108"/>
        <end position="127"/>
    </location>
</feature>
<organism evidence="7 8">
    <name type="scientific">Terrabacter terrae</name>
    <dbReference type="NCBI Taxonomy" id="318434"/>
    <lineage>
        <taxon>Bacteria</taxon>
        <taxon>Bacillati</taxon>
        <taxon>Actinomycetota</taxon>
        <taxon>Actinomycetes</taxon>
        <taxon>Micrococcales</taxon>
        <taxon>Intrasporangiaceae</taxon>
        <taxon>Terrabacter</taxon>
    </lineage>
</organism>
<feature type="transmembrane region" description="Helical" evidence="5">
    <location>
        <begin position="134"/>
        <end position="150"/>
    </location>
</feature>
<feature type="transmembrane region" description="Helical" evidence="5">
    <location>
        <begin position="258"/>
        <end position="285"/>
    </location>
</feature>
<feature type="transmembrane region" description="Helical" evidence="5">
    <location>
        <begin position="328"/>
        <end position="346"/>
    </location>
</feature>
<keyword evidence="8" id="KW-1185">Reference proteome</keyword>
<accession>A0ABN1ZXB5</accession>